<reference evidence="2" key="3">
    <citation type="journal article" date="2017" name="Nature">
        <title>Genome sequence of the progenitor of the wheat D genome Aegilops tauschii.</title>
        <authorList>
            <person name="Luo M.C."/>
            <person name="Gu Y.Q."/>
            <person name="Puiu D."/>
            <person name="Wang H."/>
            <person name="Twardziok S.O."/>
            <person name="Deal K.R."/>
            <person name="Huo N."/>
            <person name="Zhu T."/>
            <person name="Wang L."/>
            <person name="Wang Y."/>
            <person name="McGuire P.E."/>
            <person name="Liu S."/>
            <person name="Long H."/>
            <person name="Ramasamy R.K."/>
            <person name="Rodriguez J.C."/>
            <person name="Van S.L."/>
            <person name="Yuan L."/>
            <person name="Wang Z."/>
            <person name="Xia Z."/>
            <person name="Xiao L."/>
            <person name="Anderson O.D."/>
            <person name="Ouyang S."/>
            <person name="Liang Y."/>
            <person name="Zimin A.V."/>
            <person name="Pertea G."/>
            <person name="Qi P."/>
            <person name="Bennetzen J.L."/>
            <person name="Dai X."/>
            <person name="Dawson M.W."/>
            <person name="Muller H.G."/>
            <person name="Kugler K."/>
            <person name="Rivarola-Duarte L."/>
            <person name="Spannagl M."/>
            <person name="Mayer K.F.X."/>
            <person name="Lu F.H."/>
            <person name="Bevan M.W."/>
            <person name="Leroy P."/>
            <person name="Li P."/>
            <person name="You F.M."/>
            <person name="Sun Q."/>
            <person name="Liu Z."/>
            <person name="Lyons E."/>
            <person name="Wicker T."/>
            <person name="Salzberg S.L."/>
            <person name="Devos K.M."/>
            <person name="Dvorak J."/>
        </authorList>
    </citation>
    <scope>NUCLEOTIDE SEQUENCE [LARGE SCALE GENOMIC DNA]</scope>
    <source>
        <strain evidence="2">cv. AL8/78</strain>
    </source>
</reference>
<dbReference type="EnsemblPlants" id="AET3Gv20318200.12">
    <property type="protein sequence ID" value="AET3Gv20318200.12"/>
    <property type="gene ID" value="AET3Gv20318200"/>
</dbReference>
<keyword evidence="3" id="KW-1185">Reference proteome</keyword>
<dbReference type="Gramene" id="AET3Gv20318200.12">
    <property type="protein sequence ID" value="AET3Gv20318200.12"/>
    <property type="gene ID" value="AET3Gv20318200"/>
</dbReference>
<evidence type="ECO:0000313" key="3">
    <source>
        <dbReference type="Proteomes" id="UP000015105"/>
    </source>
</evidence>
<protein>
    <submittedName>
        <fullName evidence="2">Uncharacterized protein</fullName>
    </submittedName>
</protein>
<reference evidence="3" key="2">
    <citation type="journal article" date="2017" name="Nat. Plants">
        <title>The Aegilops tauschii genome reveals multiple impacts of transposons.</title>
        <authorList>
            <person name="Zhao G."/>
            <person name="Zou C."/>
            <person name="Li K."/>
            <person name="Wang K."/>
            <person name="Li T."/>
            <person name="Gao L."/>
            <person name="Zhang X."/>
            <person name="Wang H."/>
            <person name="Yang Z."/>
            <person name="Liu X."/>
            <person name="Jiang W."/>
            <person name="Mao L."/>
            <person name="Kong X."/>
            <person name="Jiao Y."/>
            <person name="Jia J."/>
        </authorList>
    </citation>
    <scope>NUCLEOTIDE SEQUENCE [LARGE SCALE GENOMIC DNA]</scope>
    <source>
        <strain evidence="3">cv. AL8/78</strain>
    </source>
</reference>
<name>A0A453EEN4_AEGTS</name>
<evidence type="ECO:0000256" key="1">
    <source>
        <dbReference type="SAM" id="MobiDB-lite"/>
    </source>
</evidence>
<dbReference type="Proteomes" id="UP000015105">
    <property type="component" value="Chromosome 3D"/>
</dbReference>
<dbReference type="AlphaFoldDB" id="A0A453EEN4"/>
<proteinExistence type="predicted"/>
<reference evidence="3" key="1">
    <citation type="journal article" date="2014" name="Science">
        <title>Ancient hybridizations among the ancestral genomes of bread wheat.</title>
        <authorList>
            <consortium name="International Wheat Genome Sequencing Consortium,"/>
            <person name="Marcussen T."/>
            <person name="Sandve S.R."/>
            <person name="Heier L."/>
            <person name="Spannagl M."/>
            <person name="Pfeifer M."/>
            <person name="Jakobsen K.S."/>
            <person name="Wulff B.B."/>
            <person name="Steuernagel B."/>
            <person name="Mayer K.F."/>
            <person name="Olsen O.A."/>
        </authorList>
    </citation>
    <scope>NUCLEOTIDE SEQUENCE [LARGE SCALE GENOMIC DNA]</scope>
    <source>
        <strain evidence="3">cv. AL8/78</strain>
    </source>
</reference>
<reference evidence="2" key="4">
    <citation type="submission" date="2019-03" db="UniProtKB">
        <authorList>
            <consortium name="EnsemblPlants"/>
        </authorList>
    </citation>
    <scope>IDENTIFICATION</scope>
</reference>
<sequence length="102" mass="10662">HLSSGTGHRRKAGFSHISSPLDCYLIARRGPALHHGADSKAGSAASSRHEEAAGGRGQAGLGRCAPLPYLLLLLRVGCWLAAVSGAVRVRPEGRSFCLCRCS</sequence>
<accession>A0A453EEN4</accession>
<evidence type="ECO:0000313" key="2">
    <source>
        <dbReference type="EnsemblPlants" id="AET3Gv20318200.12"/>
    </source>
</evidence>
<organism evidence="2 3">
    <name type="scientific">Aegilops tauschii subsp. strangulata</name>
    <name type="common">Goatgrass</name>
    <dbReference type="NCBI Taxonomy" id="200361"/>
    <lineage>
        <taxon>Eukaryota</taxon>
        <taxon>Viridiplantae</taxon>
        <taxon>Streptophyta</taxon>
        <taxon>Embryophyta</taxon>
        <taxon>Tracheophyta</taxon>
        <taxon>Spermatophyta</taxon>
        <taxon>Magnoliopsida</taxon>
        <taxon>Liliopsida</taxon>
        <taxon>Poales</taxon>
        <taxon>Poaceae</taxon>
        <taxon>BOP clade</taxon>
        <taxon>Pooideae</taxon>
        <taxon>Triticodae</taxon>
        <taxon>Triticeae</taxon>
        <taxon>Triticinae</taxon>
        <taxon>Aegilops</taxon>
    </lineage>
</organism>
<feature type="region of interest" description="Disordered" evidence="1">
    <location>
        <begin position="34"/>
        <end position="61"/>
    </location>
</feature>
<reference evidence="2" key="5">
    <citation type="journal article" date="2021" name="G3 (Bethesda)">
        <title>Aegilops tauschii genome assembly Aet v5.0 features greater sequence contiguity and improved annotation.</title>
        <authorList>
            <person name="Wang L."/>
            <person name="Zhu T."/>
            <person name="Rodriguez J.C."/>
            <person name="Deal K.R."/>
            <person name="Dubcovsky J."/>
            <person name="McGuire P.E."/>
            <person name="Lux T."/>
            <person name="Spannagl M."/>
            <person name="Mayer K.F.X."/>
            <person name="Baldrich P."/>
            <person name="Meyers B.C."/>
            <person name="Huo N."/>
            <person name="Gu Y.Q."/>
            <person name="Zhou H."/>
            <person name="Devos K.M."/>
            <person name="Bennetzen J.L."/>
            <person name="Unver T."/>
            <person name="Budak H."/>
            <person name="Gulick P.J."/>
            <person name="Galiba G."/>
            <person name="Kalapos B."/>
            <person name="Nelson D.R."/>
            <person name="Li P."/>
            <person name="You F.M."/>
            <person name="Luo M.C."/>
            <person name="Dvorak J."/>
        </authorList>
    </citation>
    <scope>NUCLEOTIDE SEQUENCE [LARGE SCALE GENOMIC DNA]</scope>
    <source>
        <strain evidence="2">cv. AL8/78</strain>
    </source>
</reference>